<dbReference type="PANTHER" id="PTHR31462:SF5">
    <property type="entry name" value="ENDOSOMAL_LYSOSOMAL PROTON CHANNEL TMEM175"/>
    <property type="match status" value="1"/>
</dbReference>
<evidence type="ECO:0000256" key="11">
    <source>
        <dbReference type="ARBA" id="ARBA00023303"/>
    </source>
</evidence>
<evidence type="ECO:0000313" key="15">
    <source>
        <dbReference type="Proteomes" id="UP000505355"/>
    </source>
</evidence>
<dbReference type="Proteomes" id="UP000505355">
    <property type="component" value="Chromosome"/>
</dbReference>
<dbReference type="Pfam" id="PF06736">
    <property type="entry name" value="TMEM175"/>
    <property type="match status" value="1"/>
</dbReference>
<dbReference type="RefSeq" id="WP_173413357.1">
    <property type="nucleotide sequence ID" value="NZ_CP054139.1"/>
</dbReference>
<keyword evidence="11" id="KW-0407">Ion channel</keyword>
<keyword evidence="9" id="KW-0406">Ion transport</keyword>
<feature type="transmembrane region" description="Helical" evidence="13">
    <location>
        <begin position="151"/>
        <end position="180"/>
    </location>
</feature>
<name>A0A7D4UE67_9SPHI</name>
<sequence>MKKSRLEAFSDGVIAIIITIMVLELKVPENPDIQLLLHMWPVFLSYVLSFVYVGIYWNNHHHMIYVVNSINGKVLWANLNLLFWLSLIPFVTAWMGESHFSPWPIFAYGCVLLMNSIAYGILANLLVKEAGPHSALAQAMGKDRKGKISTAIYIIAVAVALYCNWISLALYWVVAVIWLVPDRRIEKKIIPDTHA</sequence>
<evidence type="ECO:0000256" key="8">
    <source>
        <dbReference type="ARBA" id="ARBA00022989"/>
    </source>
</evidence>
<dbReference type="PANTHER" id="PTHR31462">
    <property type="entry name" value="ENDOSOMAL/LYSOSOMAL POTASSIUM CHANNEL TMEM175"/>
    <property type="match status" value="1"/>
</dbReference>
<keyword evidence="3" id="KW-0813">Transport</keyword>
<evidence type="ECO:0000256" key="4">
    <source>
        <dbReference type="ARBA" id="ARBA00022538"/>
    </source>
</evidence>
<keyword evidence="5 13" id="KW-0812">Transmembrane</keyword>
<gene>
    <name evidence="14" type="ORF">HQ865_02415</name>
</gene>
<evidence type="ECO:0000256" key="3">
    <source>
        <dbReference type="ARBA" id="ARBA00022448"/>
    </source>
</evidence>
<keyword evidence="15" id="KW-1185">Reference proteome</keyword>
<feature type="transmembrane region" description="Helical" evidence="13">
    <location>
        <begin position="35"/>
        <end position="55"/>
    </location>
</feature>
<dbReference type="AlphaFoldDB" id="A0A7D4UE67"/>
<feature type="transmembrane region" description="Helical" evidence="13">
    <location>
        <begin position="106"/>
        <end position="127"/>
    </location>
</feature>
<evidence type="ECO:0000256" key="5">
    <source>
        <dbReference type="ARBA" id="ARBA00022692"/>
    </source>
</evidence>
<protein>
    <submittedName>
        <fullName evidence="14">DUF1211 domain-containing protein</fullName>
    </submittedName>
</protein>
<evidence type="ECO:0000256" key="10">
    <source>
        <dbReference type="ARBA" id="ARBA00023136"/>
    </source>
</evidence>
<dbReference type="KEGG" id="mmab:HQ865_02415"/>
<reference evidence="14 15" key="1">
    <citation type="submission" date="2020-05" db="EMBL/GenBank/DDBJ databases">
        <title>Mucilaginibacter mali sp. nov.</title>
        <authorList>
            <person name="Kim H.S."/>
            <person name="Lee K.C."/>
            <person name="Suh M.K."/>
            <person name="Kim J.-S."/>
            <person name="Han K.-I."/>
            <person name="Eom M.K."/>
            <person name="Shin Y.K."/>
            <person name="Lee J.-S."/>
        </authorList>
    </citation>
    <scope>NUCLEOTIDE SEQUENCE [LARGE SCALE GENOMIC DNA]</scope>
    <source>
        <strain evidence="14 15">G2-14</strain>
    </source>
</reference>
<evidence type="ECO:0000256" key="1">
    <source>
        <dbReference type="ARBA" id="ARBA00004141"/>
    </source>
</evidence>
<dbReference type="InterPro" id="IPR010617">
    <property type="entry name" value="TMEM175-like"/>
</dbReference>
<evidence type="ECO:0000256" key="9">
    <source>
        <dbReference type="ARBA" id="ARBA00023065"/>
    </source>
</evidence>
<evidence type="ECO:0000313" key="14">
    <source>
        <dbReference type="EMBL" id="QKJ28656.1"/>
    </source>
</evidence>
<feature type="transmembrane region" description="Helical" evidence="13">
    <location>
        <begin position="75"/>
        <end position="94"/>
    </location>
</feature>
<dbReference type="GO" id="GO:0015252">
    <property type="term" value="F:proton channel activity"/>
    <property type="evidence" value="ECO:0007669"/>
    <property type="project" value="InterPro"/>
</dbReference>
<evidence type="ECO:0000256" key="12">
    <source>
        <dbReference type="ARBA" id="ARBA00034430"/>
    </source>
</evidence>
<accession>A0A7D4UE67</accession>
<comment type="catalytic activity">
    <reaction evidence="12">
        <text>K(+)(in) = K(+)(out)</text>
        <dbReference type="Rhea" id="RHEA:29463"/>
        <dbReference type="ChEBI" id="CHEBI:29103"/>
    </reaction>
</comment>
<evidence type="ECO:0000256" key="6">
    <source>
        <dbReference type="ARBA" id="ARBA00022826"/>
    </source>
</evidence>
<comment type="subcellular location">
    <subcellularLocation>
        <location evidence="1">Membrane</location>
        <topology evidence="1">Multi-pass membrane protein</topology>
    </subcellularLocation>
</comment>
<keyword evidence="8 13" id="KW-1133">Transmembrane helix</keyword>
<evidence type="ECO:0000256" key="13">
    <source>
        <dbReference type="SAM" id="Phobius"/>
    </source>
</evidence>
<proteinExistence type="inferred from homology"/>
<evidence type="ECO:0000256" key="2">
    <source>
        <dbReference type="ARBA" id="ARBA00006920"/>
    </source>
</evidence>
<keyword evidence="6" id="KW-0631">Potassium channel</keyword>
<feature type="transmembrane region" description="Helical" evidence="13">
    <location>
        <begin position="6"/>
        <end position="23"/>
    </location>
</feature>
<dbReference type="GO" id="GO:0005267">
    <property type="term" value="F:potassium channel activity"/>
    <property type="evidence" value="ECO:0007669"/>
    <property type="project" value="UniProtKB-KW"/>
</dbReference>
<keyword evidence="10 13" id="KW-0472">Membrane</keyword>
<keyword evidence="7" id="KW-0630">Potassium</keyword>
<organism evidence="14 15">
    <name type="scientific">Mucilaginibacter mali</name>
    <dbReference type="NCBI Taxonomy" id="2740462"/>
    <lineage>
        <taxon>Bacteria</taxon>
        <taxon>Pseudomonadati</taxon>
        <taxon>Bacteroidota</taxon>
        <taxon>Sphingobacteriia</taxon>
        <taxon>Sphingobacteriales</taxon>
        <taxon>Sphingobacteriaceae</taxon>
        <taxon>Mucilaginibacter</taxon>
    </lineage>
</organism>
<dbReference type="EMBL" id="CP054139">
    <property type="protein sequence ID" value="QKJ28656.1"/>
    <property type="molecule type" value="Genomic_DNA"/>
</dbReference>
<keyword evidence="4" id="KW-0633">Potassium transport</keyword>
<comment type="similarity">
    <text evidence="2">Belongs to the TMEM175 family.</text>
</comment>
<evidence type="ECO:0000256" key="7">
    <source>
        <dbReference type="ARBA" id="ARBA00022958"/>
    </source>
</evidence>
<dbReference type="GO" id="GO:0016020">
    <property type="term" value="C:membrane"/>
    <property type="evidence" value="ECO:0007669"/>
    <property type="project" value="UniProtKB-SubCell"/>
</dbReference>